<evidence type="ECO:0000256" key="6">
    <source>
        <dbReference type="SAM" id="MobiDB-lite"/>
    </source>
</evidence>
<feature type="transmembrane region" description="Helical" evidence="7">
    <location>
        <begin position="444"/>
        <end position="462"/>
    </location>
</feature>
<feature type="transmembrane region" description="Helical" evidence="7">
    <location>
        <begin position="156"/>
        <end position="177"/>
    </location>
</feature>
<evidence type="ECO:0000256" key="3">
    <source>
        <dbReference type="ARBA" id="ARBA00022692"/>
    </source>
</evidence>
<dbReference type="PANTHER" id="PTHR21716:SF62">
    <property type="entry name" value="TRANSPORT PROTEIN YDBI-RELATED"/>
    <property type="match status" value="1"/>
</dbReference>
<comment type="caution">
    <text evidence="8">The sequence shown here is derived from an EMBL/GenBank/DDBJ whole genome shotgun (WGS) entry which is preliminary data.</text>
</comment>
<dbReference type="InterPro" id="IPR002549">
    <property type="entry name" value="AI-2E-like"/>
</dbReference>
<feature type="transmembrane region" description="Helical" evidence="7">
    <location>
        <begin position="392"/>
        <end position="410"/>
    </location>
</feature>
<keyword evidence="5 7" id="KW-0472">Membrane</keyword>
<reference evidence="8" key="1">
    <citation type="journal article" date="2019" name="Plant J.">
        <title>Chlorella vulgaris genome assembly and annotation reveals the molecular basis for metabolic acclimation to high light conditions.</title>
        <authorList>
            <person name="Cecchin M."/>
            <person name="Marcolungo L."/>
            <person name="Rossato M."/>
            <person name="Girolomoni L."/>
            <person name="Cosentino E."/>
            <person name="Cuine S."/>
            <person name="Li-Beisson Y."/>
            <person name="Delledonne M."/>
            <person name="Ballottari M."/>
        </authorList>
    </citation>
    <scope>NUCLEOTIDE SEQUENCE</scope>
    <source>
        <strain evidence="8">211/11P</strain>
    </source>
</reference>
<comment type="similarity">
    <text evidence="2">Belongs to the autoinducer-2 exporter (AI-2E) (TC 2.A.86) family.</text>
</comment>
<dbReference type="Pfam" id="PF01594">
    <property type="entry name" value="AI-2E_transport"/>
    <property type="match status" value="1"/>
</dbReference>
<feature type="transmembrane region" description="Helical" evidence="7">
    <location>
        <begin position="335"/>
        <end position="354"/>
    </location>
</feature>
<dbReference type="GO" id="GO:0016020">
    <property type="term" value="C:membrane"/>
    <property type="evidence" value="ECO:0007669"/>
    <property type="project" value="UniProtKB-SubCell"/>
</dbReference>
<comment type="subcellular location">
    <subcellularLocation>
        <location evidence="1">Membrane</location>
        <topology evidence="1">Multi-pass membrane protein</topology>
    </subcellularLocation>
</comment>
<protein>
    <recommendedName>
        <fullName evidence="10">AI-2E family transporter</fullName>
    </recommendedName>
</protein>
<reference evidence="8" key="2">
    <citation type="submission" date="2020-11" db="EMBL/GenBank/DDBJ databases">
        <authorList>
            <person name="Cecchin M."/>
            <person name="Marcolungo L."/>
            <person name="Rossato M."/>
            <person name="Girolomoni L."/>
            <person name="Cosentino E."/>
            <person name="Cuine S."/>
            <person name="Li-Beisson Y."/>
            <person name="Delledonne M."/>
            <person name="Ballottari M."/>
        </authorList>
    </citation>
    <scope>NUCLEOTIDE SEQUENCE</scope>
    <source>
        <strain evidence="8">211/11P</strain>
        <tissue evidence="8">Whole cell</tissue>
    </source>
</reference>
<evidence type="ECO:0000256" key="4">
    <source>
        <dbReference type="ARBA" id="ARBA00022989"/>
    </source>
</evidence>
<evidence type="ECO:0000256" key="5">
    <source>
        <dbReference type="ARBA" id="ARBA00023136"/>
    </source>
</evidence>
<dbReference type="Proteomes" id="UP001055712">
    <property type="component" value="Unassembled WGS sequence"/>
</dbReference>
<dbReference type="PANTHER" id="PTHR21716">
    <property type="entry name" value="TRANSMEMBRANE PROTEIN"/>
    <property type="match status" value="1"/>
</dbReference>
<evidence type="ECO:0000313" key="9">
    <source>
        <dbReference type="Proteomes" id="UP001055712"/>
    </source>
</evidence>
<keyword evidence="9" id="KW-1185">Reference proteome</keyword>
<feature type="transmembrane region" description="Helical" evidence="7">
    <location>
        <begin position="118"/>
        <end position="136"/>
    </location>
</feature>
<dbReference type="OrthoDB" id="531865at2759"/>
<feature type="region of interest" description="Disordered" evidence="6">
    <location>
        <begin position="1"/>
        <end position="23"/>
    </location>
</feature>
<sequence>MLASRQHAAVSRHSRLPATPQQRFCWPPAGSTEHCSHLAPQRSRAAPRRGVACSSSNSPPIAYPTGGGGGDGTGSNFSSNPGGGKTLNDVILWTINLPWQKAFSWVVVAMVASQLSDFFGITMGTFIVSFVGNGFVQSGRHWLPLRRFSPQDRRRFLVVTYYTAIVSLFTLFGVLIIPDVVREGADLVSRLQTENLWVVVLEKMRKGLGEGAMDSLERFLLIASSDDVTRAIDFATLDTIAGGARTQYLGMALQNVLRQYTNAAATIVSELLSFTTKFAVQVGISLILSFMVVWDLPTIKRGVQSLRTSRIAPIYNTVAPSLEIFATLFGKALQAQARIAAVNTILTALGMWALKLPGAGLLSLFVFFCGFIPIAGVIISTVPIAFVALTEYGFTKLALVLLMITGVHFVEAYGLNPAIYSAHLKLHPLLVLTVLVVAEHSLGVWGLLLAVPLTVFALDYVVRYPQYTATGVAAAELENVSMTSMDASE</sequence>
<gene>
    <name evidence="8" type="ORF">D9Q98_008001</name>
</gene>
<feature type="region of interest" description="Disordered" evidence="6">
    <location>
        <begin position="46"/>
        <end position="80"/>
    </location>
</feature>
<evidence type="ECO:0000256" key="1">
    <source>
        <dbReference type="ARBA" id="ARBA00004141"/>
    </source>
</evidence>
<evidence type="ECO:0000256" key="2">
    <source>
        <dbReference type="ARBA" id="ARBA00009773"/>
    </source>
</evidence>
<dbReference type="AlphaFoldDB" id="A0A9D4THW5"/>
<feature type="transmembrane region" description="Helical" evidence="7">
    <location>
        <begin position="361"/>
        <end position="386"/>
    </location>
</feature>
<name>A0A9D4THW5_CHLVU</name>
<accession>A0A9D4THW5</accession>
<proteinExistence type="inferred from homology"/>
<dbReference type="GO" id="GO:0055085">
    <property type="term" value="P:transmembrane transport"/>
    <property type="evidence" value="ECO:0007669"/>
    <property type="project" value="TreeGrafter"/>
</dbReference>
<keyword evidence="4 7" id="KW-1133">Transmembrane helix</keyword>
<feature type="transmembrane region" description="Helical" evidence="7">
    <location>
        <begin position="278"/>
        <end position="299"/>
    </location>
</feature>
<dbReference type="EMBL" id="SIDB01000011">
    <property type="protein sequence ID" value="KAI3426033.1"/>
    <property type="molecule type" value="Genomic_DNA"/>
</dbReference>
<evidence type="ECO:0000313" key="8">
    <source>
        <dbReference type="EMBL" id="KAI3426033.1"/>
    </source>
</evidence>
<organism evidence="8 9">
    <name type="scientific">Chlorella vulgaris</name>
    <name type="common">Green alga</name>
    <dbReference type="NCBI Taxonomy" id="3077"/>
    <lineage>
        <taxon>Eukaryota</taxon>
        <taxon>Viridiplantae</taxon>
        <taxon>Chlorophyta</taxon>
        <taxon>core chlorophytes</taxon>
        <taxon>Trebouxiophyceae</taxon>
        <taxon>Chlorellales</taxon>
        <taxon>Chlorellaceae</taxon>
        <taxon>Chlorella clade</taxon>
        <taxon>Chlorella</taxon>
    </lineage>
</organism>
<keyword evidence="3 7" id="KW-0812">Transmembrane</keyword>
<evidence type="ECO:0000256" key="7">
    <source>
        <dbReference type="SAM" id="Phobius"/>
    </source>
</evidence>
<evidence type="ECO:0008006" key="10">
    <source>
        <dbReference type="Google" id="ProtNLM"/>
    </source>
</evidence>